<evidence type="ECO:0000313" key="1">
    <source>
        <dbReference type="EMBL" id="MDQ0153244.1"/>
    </source>
</evidence>
<accession>A0AAE3VBI7</accession>
<dbReference type="AlphaFoldDB" id="A0AAE3VBI7"/>
<evidence type="ECO:0000313" key="2">
    <source>
        <dbReference type="Proteomes" id="UP001241537"/>
    </source>
</evidence>
<keyword evidence="2" id="KW-1185">Reference proteome</keyword>
<dbReference type="RefSeq" id="WP_307255229.1">
    <property type="nucleotide sequence ID" value="NZ_JAUSTO010000015.1"/>
</dbReference>
<comment type="caution">
    <text evidence="1">The sequence shown here is derived from an EMBL/GenBank/DDBJ whole genome shotgun (WGS) entry which is preliminary data.</text>
</comment>
<protein>
    <submittedName>
        <fullName evidence="1">Uncharacterized protein</fullName>
    </submittedName>
</protein>
<dbReference type="EMBL" id="JAUSTO010000015">
    <property type="protein sequence ID" value="MDQ0153244.1"/>
    <property type="molecule type" value="Genomic_DNA"/>
</dbReference>
<organism evidence="1 2">
    <name type="scientific">Moryella indoligenes</name>
    <dbReference type="NCBI Taxonomy" id="371674"/>
    <lineage>
        <taxon>Bacteria</taxon>
        <taxon>Bacillati</taxon>
        <taxon>Bacillota</taxon>
        <taxon>Clostridia</taxon>
        <taxon>Lachnospirales</taxon>
        <taxon>Lachnospiraceae</taxon>
        <taxon>Moryella</taxon>
    </lineage>
</organism>
<reference evidence="1" key="1">
    <citation type="submission" date="2023-07" db="EMBL/GenBank/DDBJ databases">
        <title>Genomic Encyclopedia of Type Strains, Phase IV (KMG-IV): sequencing the most valuable type-strain genomes for metagenomic binning, comparative biology and taxonomic classification.</title>
        <authorList>
            <person name="Goeker M."/>
        </authorList>
    </citation>
    <scope>NUCLEOTIDE SEQUENCE</scope>
    <source>
        <strain evidence="1">DSM 19659</strain>
    </source>
</reference>
<dbReference type="Proteomes" id="UP001241537">
    <property type="component" value="Unassembled WGS sequence"/>
</dbReference>
<gene>
    <name evidence="1" type="ORF">J2S20_001954</name>
</gene>
<name>A0AAE3VBI7_9FIRM</name>
<proteinExistence type="predicted"/>
<sequence length="264" mass="30757">MRDVIGQKVRHKRFGRGTVTDLSRDRIVVAFEEERKKFVYPDAFYRYLLFENHSMQSEIDVVNRAHLREEEKRREKQREKEQHHVRLLAMKIGKKSQAIFNCTREEAEEIFRSGAAETGIYLNGKLKGKPRIPSTLQPNSVLIFTEKDAKSGERRVHGVAMADAYFWGGDCEDGRIPLHESHAVLLPESTAPLLRDFEEFSEFCGRWGRIPFKTCSPDAVRELLLELCERLAGSRKEAEIKELCRYFLRINRYPEPVAEKEETV</sequence>